<evidence type="ECO:0000256" key="1">
    <source>
        <dbReference type="ARBA" id="ARBA00022692"/>
    </source>
</evidence>
<dbReference type="PANTHER" id="PTHR45655:SF13">
    <property type="entry name" value="SOLUBLE GUANYLATE CYCLASE GCY-32-RELATED"/>
    <property type="match status" value="1"/>
</dbReference>
<protein>
    <submittedName>
        <fullName evidence="6">Adenylate/guanylate cyclase domain-containing protein</fullName>
    </submittedName>
</protein>
<feature type="domain" description="HAMP" evidence="5">
    <location>
        <begin position="484"/>
        <end position="536"/>
    </location>
</feature>
<dbReference type="PANTHER" id="PTHR45655">
    <property type="entry name" value="GUANYLATE CYCLASE SOLUBLE SUBUNIT BETA-2"/>
    <property type="match status" value="1"/>
</dbReference>
<evidence type="ECO:0000313" key="7">
    <source>
        <dbReference type="Proteomes" id="UP001190464"/>
    </source>
</evidence>
<proteinExistence type="predicted"/>
<dbReference type="SUPFAM" id="SSF158472">
    <property type="entry name" value="HAMP domain-like"/>
    <property type="match status" value="1"/>
</dbReference>
<reference evidence="6 7" key="1">
    <citation type="submission" date="2023-08" db="EMBL/GenBank/DDBJ databases">
        <authorList>
            <person name="Folkvardsen B D."/>
            <person name="Norman A."/>
        </authorList>
    </citation>
    <scope>NUCLEOTIDE SEQUENCE [LARGE SCALE GENOMIC DNA]</scope>
    <source>
        <strain evidence="6 7">Mu0102</strain>
    </source>
</reference>
<evidence type="ECO:0000259" key="5">
    <source>
        <dbReference type="PROSITE" id="PS50885"/>
    </source>
</evidence>
<dbReference type="Gene3D" id="3.30.70.1230">
    <property type="entry name" value="Nucleotide cyclase"/>
    <property type="match status" value="1"/>
</dbReference>
<accession>A0ABN9NAC2</accession>
<sequence>MQSSFAFTTAECRASPRVMNHPVIGEGSGRVDSAASTVDTASGERRHWRLLSRLSIQTKLMFILLITSVASVAVVGFVEFQYGAQELQHAATSKLVQAREAQRRAVTGLFAELTNSIVVFSGGVTAATALKSFTAGFDELATVAITPQQQGAIEAYYQDHFTKALGKRTGEQPDIAALLPTANAQRYLQARYTAGFVADPKKSDDSGEGSAWAAANDQFNNVFAEIVQLNEYQDALLLDTRGNVVYSVNKGVDLGTNVLTGPYRESGLRDAYRKALAANAINFVWITDYQPYQPNLDTPTAWLVSPVGTKGAVEGVLALPLPSAKVNRIMTADREWEAAGLSDTTETYLAGPDHLMRSDSRLFLEDPQRYRREAVAAGTSEATVERALRLGTTTLVQPVGGPGLEAAQRGQTGTLTNGYAYLGNRELTAYAPLTVPNSDLQWSILATRDYSDAYAAVTSFSKRVVLATTGVIFAICVLAMLLARLFLQPIRRLQGAAQRISAGDYSAAVPARTADEIGELTKAFNDMSYSLRTKEELLDQQRKQNDELLLSLMPESVVRRYRGGEQAIAEEHHNVSVVYAELHGIDQLSSELSASELVTTVDDLVRQFDAAAEAVGVERIRTMYNGYLAGCGLTTPRLDGVHRIVEFACEMQRIVDRFDVKTGYRLSLWAGVNTGEVVSGLVGRSGVTYDLWGSAVNLAYQLRRVTPESGIYVTARVRDMLDGTAEFSLAGTLTIGDAEEQAWRLASTFSEAP</sequence>
<dbReference type="Proteomes" id="UP001190464">
    <property type="component" value="Chromosome"/>
</dbReference>
<dbReference type="PROSITE" id="PS50885">
    <property type="entry name" value="HAMP"/>
    <property type="match status" value="1"/>
</dbReference>
<dbReference type="SUPFAM" id="SSF55073">
    <property type="entry name" value="Nucleotide cyclase"/>
    <property type="match status" value="1"/>
</dbReference>
<dbReference type="CDD" id="cd07302">
    <property type="entry name" value="CHD"/>
    <property type="match status" value="1"/>
</dbReference>
<dbReference type="Pfam" id="PF00211">
    <property type="entry name" value="Guanylate_cyc"/>
    <property type="match status" value="1"/>
</dbReference>
<keyword evidence="7" id="KW-1185">Reference proteome</keyword>
<keyword evidence="3" id="KW-0472">Membrane</keyword>
<organism evidence="6 7">
    <name type="scientific">[Mycobacterium] holstebronense</name>
    <dbReference type="NCBI Taxonomy" id="3064288"/>
    <lineage>
        <taxon>Bacteria</taxon>
        <taxon>Bacillati</taxon>
        <taxon>Actinomycetota</taxon>
        <taxon>Actinomycetes</taxon>
        <taxon>Mycobacteriales</taxon>
        <taxon>Mycobacteriaceae</taxon>
        <taxon>Mycolicibacterium</taxon>
    </lineage>
</organism>
<dbReference type="InterPro" id="IPR003660">
    <property type="entry name" value="HAMP_dom"/>
</dbReference>
<dbReference type="Gene3D" id="6.10.340.10">
    <property type="match status" value="1"/>
</dbReference>
<dbReference type="CDD" id="cd06225">
    <property type="entry name" value="HAMP"/>
    <property type="match status" value="1"/>
</dbReference>
<dbReference type="SMART" id="SM00304">
    <property type="entry name" value="HAMP"/>
    <property type="match status" value="1"/>
</dbReference>
<dbReference type="InterPro" id="IPR001054">
    <property type="entry name" value="A/G_cyclase"/>
</dbReference>
<evidence type="ECO:0000256" key="2">
    <source>
        <dbReference type="ARBA" id="ARBA00022989"/>
    </source>
</evidence>
<feature type="transmembrane region" description="Helical" evidence="3">
    <location>
        <begin position="464"/>
        <end position="487"/>
    </location>
</feature>
<evidence type="ECO:0000313" key="6">
    <source>
        <dbReference type="EMBL" id="CAJ1501397.1"/>
    </source>
</evidence>
<gene>
    <name evidence="6" type="ORF">MU0102_001476</name>
</gene>
<evidence type="ECO:0000256" key="3">
    <source>
        <dbReference type="SAM" id="Phobius"/>
    </source>
</evidence>
<dbReference type="InterPro" id="IPR029787">
    <property type="entry name" value="Nucleotide_cyclase"/>
</dbReference>
<dbReference type="EMBL" id="OY726398">
    <property type="protein sequence ID" value="CAJ1501397.1"/>
    <property type="molecule type" value="Genomic_DNA"/>
</dbReference>
<dbReference type="PROSITE" id="PS50125">
    <property type="entry name" value="GUANYLATE_CYCLASE_2"/>
    <property type="match status" value="1"/>
</dbReference>
<evidence type="ECO:0000259" key="4">
    <source>
        <dbReference type="PROSITE" id="PS50125"/>
    </source>
</evidence>
<name>A0ABN9NAC2_9MYCO</name>
<feature type="transmembrane region" description="Helical" evidence="3">
    <location>
        <begin position="60"/>
        <end position="78"/>
    </location>
</feature>
<dbReference type="Pfam" id="PF00672">
    <property type="entry name" value="HAMP"/>
    <property type="match status" value="1"/>
</dbReference>
<keyword evidence="2 3" id="KW-1133">Transmembrane helix</keyword>
<dbReference type="SMART" id="SM00044">
    <property type="entry name" value="CYCc"/>
    <property type="match status" value="1"/>
</dbReference>
<feature type="domain" description="Guanylate cyclase" evidence="4">
    <location>
        <begin position="576"/>
        <end position="703"/>
    </location>
</feature>
<keyword evidence="1 3" id="KW-0812">Transmembrane</keyword>